<protein>
    <submittedName>
        <fullName evidence="1">Uncharacterized protein</fullName>
    </submittedName>
</protein>
<dbReference type="Proteomes" id="UP000572907">
    <property type="component" value="Unassembled WGS sequence"/>
</dbReference>
<dbReference type="EMBL" id="JACHXE010000005">
    <property type="protein sequence ID" value="MBB3078399.1"/>
    <property type="molecule type" value="Genomic_DNA"/>
</dbReference>
<accession>A0A7W4ZTH5</accession>
<proteinExistence type="predicted"/>
<organism evidence="1 2">
    <name type="scientific">Streptomyces violarus</name>
    <dbReference type="NCBI Taxonomy" id="67380"/>
    <lineage>
        <taxon>Bacteria</taxon>
        <taxon>Bacillati</taxon>
        <taxon>Actinomycetota</taxon>
        <taxon>Actinomycetes</taxon>
        <taxon>Kitasatosporales</taxon>
        <taxon>Streptomycetaceae</taxon>
        <taxon>Streptomyces</taxon>
    </lineage>
</organism>
<keyword evidence="2" id="KW-1185">Reference proteome</keyword>
<dbReference type="AlphaFoldDB" id="A0A7W4ZTH5"/>
<evidence type="ECO:0000313" key="1">
    <source>
        <dbReference type="EMBL" id="MBB3078399.1"/>
    </source>
</evidence>
<comment type="caution">
    <text evidence="1">The sequence shown here is derived from an EMBL/GenBank/DDBJ whole genome shotgun (WGS) entry which is preliminary data.</text>
</comment>
<reference evidence="1 2" key="1">
    <citation type="submission" date="2020-08" db="EMBL/GenBank/DDBJ databases">
        <title>Genomic Encyclopedia of Type Strains, Phase III (KMG-III): the genomes of soil and plant-associated and newly described type strains.</title>
        <authorList>
            <person name="Whitman W."/>
        </authorList>
    </citation>
    <scope>NUCLEOTIDE SEQUENCE [LARGE SCALE GENOMIC DNA]</scope>
    <source>
        <strain evidence="1 2">CECT 3237</strain>
    </source>
</reference>
<gene>
    <name evidence="1" type="ORF">FHS41_004930</name>
</gene>
<evidence type="ECO:0000313" key="2">
    <source>
        <dbReference type="Proteomes" id="UP000572907"/>
    </source>
</evidence>
<sequence>MRLLLELTVFFGAVAALNFAGLRRAARQLLVIMVGYQVLAYGRIGCLLSH</sequence>
<name>A0A7W4ZTH5_9ACTN</name>